<feature type="transmembrane region" description="Helical" evidence="6">
    <location>
        <begin position="150"/>
        <end position="170"/>
    </location>
</feature>
<evidence type="ECO:0008006" key="9">
    <source>
        <dbReference type="Google" id="ProtNLM"/>
    </source>
</evidence>
<evidence type="ECO:0000256" key="2">
    <source>
        <dbReference type="ARBA" id="ARBA00022692"/>
    </source>
</evidence>
<accession>A0A512T3U5</accession>
<dbReference type="EMBL" id="BKBA01000011">
    <property type="protein sequence ID" value="GEQ14898.1"/>
    <property type="molecule type" value="Genomic_DNA"/>
</dbReference>
<keyword evidence="8" id="KW-1185">Reference proteome</keyword>
<proteinExistence type="predicted"/>
<comment type="caution">
    <text evidence="7">The sequence shown here is derived from an EMBL/GenBank/DDBJ whole genome shotgun (WGS) entry which is preliminary data.</text>
</comment>
<evidence type="ECO:0000256" key="4">
    <source>
        <dbReference type="ARBA" id="ARBA00023136"/>
    </source>
</evidence>
<evidence type="ECO:0000313" key="8">
    <source>
        <dbReference type="Proteomes" id="UP000321793"/>
    </source>
</evidence>
<evidence type="ECO:0000313" key="7">
    <source>
        <dbReference type="EMBL" id="GEQ14898.1"/>
    </source>
</evidence>
<organism evidence="7 8">
    <name type="scientific">Knoellia locipacati</name>
    <dbReference type="NCBI Taxonomy" id="882824"/>
    <lineage>
        <taxon>Bacteria</taxon>
        <taxon>Bacillati</taxon>
        <taxon>Actinomycetota</taxon>
        <taxon>Actinomycetes</taxon>
        <taxon>Micrococcales</taxon>
        <taxon>Intrasporangiaceae</taxon>
        <taxon>Knoellia</taxon>
    </lineage>
</organism>
<gene>
    <name evidence="7" type="ORF">KLO01_29450</name>
</gene>
<feature type="compositionally biased region" description="Low complexity" evidence="5">
    <location>
        <begin position="70"/>
        <end position="87"/>
    </location>
</feature>
<dbReference type="InterPro" id="IPR019109">
    <property type="entry name" value="MamF_MmsF"/>
</dbReference>
<dbReference type="AlphaFoldDB" id="A0A512T3U5"/>
<feature type="transmembrane region" description="Helical" evidence="6">
    <location>
        <begin position="176"/>
        <end position="195"/>
    </location>
</feature>
<dbReference type="Proteomes" id="UP000321793">
    <property type="component" value="Unassembled WGS sequence"/>
</dbReference>
<reference evidence="7 8" key="1">
    <citation type="submission" date="2019-07" db="EMBL/GenBank/DDBJ databases">
        <title>Whole genome shotgun sequence of Knoellia locipacati NBRC 109775.</title>
        <authorList>
            <person name="Hosoyama A."/>
            <person name="Uohara A."/>
            <person name="Ohji S."/>
            <person name="Ichikawa N."/>
        </authorList>
    </citation>
    <scope>NUCLEOTIDE SEQUENCE [LARGE SCALE GENOMIC DNA]</scope>
    <source>
        <strain evidence="7 8">NBRC 109775</strain>
    </source>
</reference>
<comment type="subcellular location">
    <subcellularLocation>
        <location evidence="1">Membrane</location>
        <topology evidence="1">Multi-pass membrane protein</topology>
    </subcellularLocation>
</comment>
<feature type="transmembrane region" description="Helical" evidence="6">
    <location>
        <begin position="113"/>
        <end position="138"/>
    </location>
</feature>
<evidence type="ECO:0000256" key="1">
    <source>
        <dbReference type="ARBA" id="ARBA00004141"/>
    </source>
</evidence>
<protein>
    <recommendedName>
        <fullName evidence="9">DUF4870 domain-containing protein</fullName>
    </recommendedName>
</protein>
<sequence length="213" mass="22677">MTTTPNPELEGQPQDPTADPSTPPPTPAPSSAQGSTPPPPPPAQSQPANPGPGHVHTPPAESYAQPRQGYAQPGHQQPAYPQPGQGYPAQATAYGQQVLEPAQQRQWGMLAHVIPLIAMVLSAGLLGFVGSLVIYVMYKDRGDFVRQHAANSLNIQIMTGIVLLISFPLMLLLVGFATYFIALAIAFVLHIIGALRANEGQQWSPPLTPRFVS</sequence>
<keyword evidence="4 6" id="KW-0472">Membrane</keyword>
<evidence type="ECO:0000256" key="3">
    <source>
        <dbReference type="ARBA" id="ARBA00022989"/>
    </source>
</evidence>
<feature type="region of interest" description="Disordered" evidence="5">
    <location>
        <begin position="1"/>
        <end position="87"/>
    </location>
</feature>
<evidence type="ECO:0000256" key="6">
    <source>
        <dbReference type="SAM" id="Phobius"/>
    </source>
</evidence>
<dbReference type="RefSeq" id="WP_275938381.1">
    <property type="nucleotide sequence ID" value="NZ_BAABDN010000003.1"/>
</dbReference>
<evidence type="ECO:0000256" key="5">
    <source>
        <dbReference type="SAM" id="MobiDB-lite"/>
    </source>
</evidence>
<keyword evidence="2 6" id="KW-0812">Transmembrane</keyword>
<keyword evidence="3 6" id="KW-1133">Transmembrane helix</keyword>
<name>A0A512T3U5_9MICO</name>
<dbReference type="Pfam" id="PF09685">
    <property type="entry name" value="MamF_MmsF"/>
    <property type="match status" value="1"/>
</dbReference>